<dbReference type="OrthoDB" id="6101375at2"/>
<dbReference type="InterPro" id="IPR023198">
    <property type="entry name" value="PGP-like_dom2"/>
</dbReference>
<dbReference type="SFLD" id="SFLDG01129">
    <property type="entry name" value="C1.5:_HAD__Beta-PGM__Phosphata"/>
    <property type="match status" value="1"/>
</dbReference>
<dbReference type="PANTHER" id="PTHR43316">
    <property type="entry name" value="HYDROLASE, HALOACID DELAHOGENASE-RELATED"/>
    <property type="match status" value="1"/>
</dbReference>
<keyword evidence="1 2" id="KW-0378">Hydrolase</keyword>
<dbReference type="SUPFAM" id="SSF56784">
    <property type="entry name" value="HAD-like"/>
    <property type="match status" value="1"/>
</dbReference>
<dbReference type="AlphaFoldDB" id="A0A444W3X5"/>
<dbReference type="InterPro" id="IPR036412">
    <property type="entry name" value="HAD-like_sf"/>
</dbReference>
<keyword evidence="3" id="KW-1185">Reference proteome</keyword>
<evidence type="ECO:0000313" key="2">
    <source>
        <dbReference type="EMBL" id="RYJ40494.1"/>
    </source>
</evidence>
<dbReference type="InterPro" id="IPR051540">
    <property type="entry name" value="S-2-haloacid_dehalogenase"/>
</dbReference>
<dbReference type="EMBL" id="JUIW01000013">
    <property type="protein sequence ID" value="RYJ40494.1"/>
    <property type="molecule type" value="Genomic_DNA"/>
</dbReference>
<dbReference type="RefSeq" id="WP_129752398.1">
    <property type="nucleotide sequence ID" value="NZ_JUIW01000013.1"/>
</dbReference>
<comment type="caution">
    <text evidence="2">The sequence shown here is derived from an EMBL/GenBank/DDBJ whole genome shotgun (WGS) entry which is preliminary data.</text>
</comment>
<dbReference type="Pfam" id="PF00702">
    <property type="entry name" value="Hydrolase"/>
    <property type="match status" value="1"/>
</dbReference>
<organism evidence="2 3">
    <name type="scientific">Flavobacterium beibuense</name>
    <dbReference type="NCBI Taxonomy" id="657326"/>
    <lineage>
        <taxon>Bacteria</taxon>
        <taxon>Pseudomonadati</taxon>
        <taxon>Bacteroidota</taxon>
        <taxon>Flavobacteriia</taxon>
        <taxon>Flavobacteriales</taxon>
        <taxon>Flavobacteriaceae</taxon>
        <taxon>Flavobacterium</taxon>
    </lineage>
</organism>
<dbReference type="PANTHER" id="PTHR43316:SF8">
    <property type="entry name" value="HAD FAMILY HYDROLASE"/>
    <property type="match status" value="1"/>
</dbReference>
<gene>
    <name evidence="2" type="ORF">NU09_3324</name>
</gene>
<proteinExistence type="predicted"/>
<accession>A0A444W3X5</accession>
<protein>
    <submittedName>
        <fullName evidence="2">Hydrolase</fullName>
    </submittedName>
</protein>
<dbReference type="Gene3D" id="1.10.150.240">
    <property type="entry name" value="Putative phosphatase, domain 2"/>
    <property type="match status" value="1"/>
</dbReference>
<sequence length="230" mass="26530">MKSLKVIAFDADDTLFINEPYFEETEKKFCGLMENYLSHQSLSQALFKHQIENLPLYGYGIKSYILSMIQTAIEVSDGTVSIKHIDKILELGKELLQKPIVLLEGVEQTLKALHSNYKLVVATKGDLKDQQRKLHDSGLGEYFHHIEVMADKKELNYNKLLKRLDIEPHEFFMIGNSLRSDVLPVLNIGGYACHVPFHTTWAHELIDHEIEHDNFYEIKKLNEIIPLLLP</sequence>
<dbReference type="Gene3D" id="3.40.50.1000">
    <property type="entry name" value="HAD superfamily/HAD-like"/>
    <property type="match status" value="1"/>
</dbReference>
<dbReference type="SFLD" id="SFLDS00003">
    <property type="entry name" value="Haloacid_Dehalogenase"/>
    <property type="match status" value="1"/>
</dbReference>
<reference evidence="2 3" key="1">
    <citation type="submission" date="2014-12" db="EMBL/GenBank/DDBJ databases">
        <title>Genome sequence of Flavobacterium beibuense RSKm HC5.</title>
        <authorList>
            <person name="Kim J.F."/>
            <person name="Song J.Y."/>
            <person name="Kwak M.-J."/>
            <person name="Lee S.-W."/>
        </authorList>
    </citation>
    <scope>NUCLEOTIDE SEQUENCE [LARGE SCALE GENOMIC DNA]</scope>
    <source>
        <strain evidence="2 3">RSKm HC5</strain>
    </source>
</reference>
<name>A0A444W3X5_9FLAO</name>
<evidence type="ECO:0000256" key="1">
    <source>
        <dbReference type="ARBA" id="ARBA00022801"/>
    </source>
</evidence>
<dbReference type="Proteomes" id="UP000289775">
    <property type="component" value="Unassembled WGS sequence"/>
</dbReference>
<dbReference type="GO" id="GO:0016787">
    <property type="term" value="F:hydrolase activity"/>
    <property type="evidence" value="ECO:0007669"/>
    <property type="project" value="UniProtKB-KW"/>
</dbReference>
<evidence type="ECO:0000313" key="3">
    <source>
        <dbReference type="Proteomes" id="UP000289775"/>
    </source>
</evidence>
<dbReference type="InterPro" id="IPR023214">
    <property type="entry name" value="HAD_sf"/>
</dbReference>